<evidence type="ECO:0000256" key="7">
    <source>
        <dbReference type="ARBA" id="ARBA00023170"/>
    </source>
</evidence>
<dbReference type="InterPro" id="IPR050569">
    <property type="entry name" value="TAAR"/>
</dbReference>
<evidence type="ECO:0000256" key="5">
    <source>
        <dbReference type="ARBA" id="ARBA00023040"/>
    </source>
</evidence>
<comment type="caution">
    <text evidence="11">The sequence shown here is derived from an EMBL/GenBank/DDBJ whole genome shotgun (WGS) entry which is preliminary data.</text>
</comment>
<dbReference type="CDD" id="cd00637">
    <property type="entry name" value="7tm_classA_rhodopsin-like"/>
    <property type="match status" value="1"/>
</dbReference>
<dbReference type="Pfam" id="PF00001">
    <property type="entry name" value="7tm_1"/>
    <property type="match status" value="1"/>
</dbReference>
<dbReference type="PANTHER" id="PTHR24249">
    <property type="entry name" value="HISTAMINE RECEPTOR-RELATED G-PROTEIN COUPLED RECEPTOR"/>
    <property type="match status" value="1"/>
</dbReference>
<evidence type="ECO:0000256" key="6">
    <source>
        <dbReference type="ARBA" id="ARBA00023136"/>
    </source>
</evidence>
<evidence type="ECO:0000256" key="3">
    <source>
        <dbReference type="ARBA" id="ARBA00022692"/>
    </source>
</evidence>
<feature type="transmembrane region" description="Helical" evidence="9">
    <location>
        <begin position="269"/>
        <end position="292"/>
    </location>
</feature>
<dbReference type="InterPro" id="IPR017452">
    <property type="entry name" value="GPCR_Rhodpsn_7TM"/>
</dbReference>
<dbReference type="Gene3D" id="1.20.1070.10">
    <property type="entry name" value="Rhodopsin 7-helix transmembrane proteins"/>
    <property type="match status" value="1"/>
</dbReference>
<comment type="subcellular location">
    <subcellularLocation>
        <location evidence="1">Cell membrane</location>
        <topology evidence="1">Multi-pass membrane protein</topology>
    </subcellularLocation>
</comment>
<feature type="transmembrane region" description="Helical" evidence="9">
    <location>
        <begin position="237"/>
        <end position="257"/>
    </location>
</feature>
<keyword evidence="2" id="KW-1003">Cell membrane</keyword>
<evidence type="ECO:0000256" key="4">
    <source>
        <dbReference type="ARBA" id="ARBA00022989"/>
    </source>
</evidence>
<reference evidence="11" key="1">
    <citation type="journal article" date="2023" name="Mol. Biol. Evol.">
        <title>Third-Generation Sequencing Reveals the Adaptive Role of the Epigenome in Three Deep-Sea Polychaetes.</title>
        <authorList>
            <person name="Perez M."/>
            <person name="Aroh O."/>
            <person name="Sun Y."/>
            <person name="Lan Y."/>
            <person name="Juniper S.K."/>
            <person name="Young C.R."/>
            <person name="Angers B."/>
            <person name="Qian P.Y."/>
        </authorList>
    </citation>
    <scope>NUCLEOTIDE SEQUENCE</scope>
    <source>
        <strain evidence="11">R07B-5</strain>
    </source>
</reference>
<dbReference type="Proteomes" id="UP001209878">
    <property type="component" value="Unassembled WGS sequence"/>
</dbReference>
<feature type="transmembrane region" description="Helical" evidence="9">
    <location>
        <begin position="128"/>
        <end position="149"/>
    </location>
</feature>
<dbReference type="InterPro" id="IPR000276">
    <property type="entry name" value="GPCR_Rhodpsn"/>
</dbReference>
<feature type="transmembrane region" description="Helical" evidence="9">
    <location>
        <begin position="169"/>
        <end position="200"/>
    </location>
</feature>
<dbReference type="SUPFAM" id="SSF81321">
    <property type="entry name" value="Family A G protein-coupled receptor-like"/>
    <property type="match status" value="1"/>
</dbReference>
<keyword evidence="12" id="KW-1185">Reference proteome</keyword>
<keyword evidence="5" id="KW-0297">G-protein coupled receptor</keyword>
<evidence type="ECO:0000256" key="1">
    <source>
        <dbReference type="ARBA" id="ARBA00004651"/>
    </source>
</evidence>
<keyword evidence="7" id="KW-0675">Receptor</keyword>
<dbReference type="GO" id="GO:0005886">
    <property type="term" value="C:plasma membrane"/>
    <property type="evidence" value="ECO:0007669"/>
    <property type="project" value="UniProtKB-SubCell"/>
</dbReference>
<sequence length="314" mass="35038">MDVDNFNDVKPVIISSVIVLNVIMNSLVTAAIARYPALREDRTALFMFTLCVSDLAGGCTAMPISAALCSRVTPTVRTYVAYLPKIQMFCYWFFGFNSMHSMGWVALSKMIAIATPFRYEQLLTRNRCYGIIFFNWVVGAALAAVKLPLLTSWNTVMCTFRSPPNNKQASLLIFSTYILVFVVPAITLIIATGFMFVVVLRTHKLINTQVQSIGGSSGGAVSAGLVTVQSIRSAKNIFIICLVSIALNMPLLTFAVIRHVINNQRITDAFSFSAMWLFSCNAFMNSFLYIVLHRSVRIKLARMFTEMRAVLRRD</sequence>
<protein>
    <recommendedName>
        <fullName evidence="10">G-protein coupled receptors family 1 profile domain-containing protein</fullName>
    </recommendedName>
</protein>
<name>A0AAD9K8M3_RIDPI</name>
<dbReference type="PROSITE" id="PS50262">
    <property type="entry name" value="G_PROTEIN_RECEP_F1_2"/>
    <property type="match status" value="1"/>
</dbReference>
<gene>
    <name evidence="11" type="ORF">NP493_1308g00018</name>
</gene>
<feature type="transmembrane region" description="Helical" evidence="9">
    <location>
        <begin position="12"/>
        <end position="33"/>
    </location>
</feature>
<dbReference type="PRINTS" id="PR00237">
    <property type="entry name" value="GPCRRHODOPSN"/>
</dbReference>
<feature type="transmembrane region" description="Helical" evidence="9">
    <location>
        <begin position="45"/>
        <end position="66"/>
    </location>
</feature>
<dbReference type="AlphaFoldDB" id="A0AAD9K8M3"/>
<evidence type="ECO:0000313" key="12">
    <source>
        <dbReference type="Proteomes" id="UP001209878"/>
    </source>
</evidence>
<feature type="transmembrane region" description="Helical" evidence="9">
    <location>
        <begin position="86"/>
        <end position="107"/>
    </location>
</feature>
<evidence type="ECO:0000256" key="2">
    <source>
        <dbReference type="ARBA" id="ARBA00022475"/>
    </source>
</evidence>
<keyword evidence="6 9" id="KW-0472">Membrane</keyword>
<dbReference type="PANTHER" id="PTHR24249:SF372">
    <property type="entry name" value="G-PROTEIN COUPLED RECEPTORS FAMILY 1 PROFILE DOMAIN-CONTAINING PROTEIN"/>
    <property type="match status" value="1"/>
</dbReference>
<proteinExistence type="predicted"/>
<accession>A0AAD9K8M3</accession>
<evidence type="ECO:0000256" key="9">
    <source>
        <dbReference type="SAM" id="Phobius"/>
    </source>
</evidence>
<dbReference type="EMBL" id="JAODUO010001306">
    <property type="protein sequence ID" value="KAK2166742.1"/>
    <property type="molecule type" value="Genomic_DNA"/>
</dbReference>
<keyword evidence="4 9" id="KW-1133">Transmembrane helix</keyword>
<keyword evidence="8" id="KW-0807">Transducer</keyword>
<evidence type="ECO:0000256" key="8">
    <source>
        <dbReference type="ARBA" id="ARBA00023224"/>
    </source>
</evidence>
<evidence type="ECO:0000313" key="11">
    <source>
        <dbReference type="EMBL" id="KAK2166742.1"/>
    </source>
</evidence>
<keyword evidence="3 9" id="KW-0812">Transmembrane</keyword>
<evidence type="ECO:0000259" key="10">
    <source>
        <dbReference type="PROSITE" id="PS50262"/>
    </source>
</evidence>
<feature type="domain" description="G-protein coupled receptors family 1 profile" evidence="10">
    <location>
        <begin position="24"/>
        <end position="289"/>
    </location>
</feature>
<dbReference type="GO" id="GO:0004930">
    <property type="term" value="F:G protein-coupled receptor activity"/>
    <property type="evidence" value="ECO:0007669"/>
    <property type="project" value="UniProtKB-KW"/>
</dbReference>
<organism evidence="11 12">
    <name type="scientific">Ridgeia piscesae</name>
    <name type="common">Tubeworm</name>
    <dbReference type="NCBI Taxonomy" id="27915"/>
    <lineage>
        <taxon>Eukaryota</taxon>
        <taxon>Metazoa</taxon>
        <taxon>Spiralia</taxon>
        <taxon>Lophotrochozoa</taxon>
        <taxon>Annelida</taxon>
        <taxon>Polychaeta</taxon>
        <taxon>Sedentaria</taxon>
        <taxon>Canalipalpata</taxon>
        <taxon>Sabellida</taxon>
        <taxon>Siboglinidae</taxon>
        <taxon>Ridgeia</taxon>
    </lineage>
</organism>